<feature type="compositionally biased region" description="Low complexity" evidence="1">
    <location>
        <begin position="9"/>
        <end position="24"/>
    </location>
</feature>
<dbReference type="EMBL" id="SDJQ01000031">
    <property type="protein sequence ID" value="RXR30061.1"/>
    <property type="molecule type" value="Genomic_DNA"/>
</dbReference>
<name>A0A4Q1KJN6_9CELL</name>
<evidence type="ECO:0000313" key="5">
    <source>
        <dbReference type="EMBL" id="RXR30061.1"/>
    </source>
</evidence>
<dbReference type="EMBL" id="SDJR01000002">
    <property type="protein sequence ID" value="RXR27388.1"/>
    <property type="molecule type" value="Genomic_DNA"/>
</dbReference>
<accession>A0A4Q1KJN6</accession>
<evidence type="ECO:0000313" key="6">
    <source>
        <dbReference type="Proteomes" id="UP000289805"/>
    </source>
</evidence>
<dbReference type="PANTHER" id="PTHR30336:SF6">
    <property type="entry name" value="INTEGRAL MEMBRANE PROTEIN"/>
    <property type="match status" value="1"/>
</dbReference>
<dbReference type="GO" id="GO:0005886">
    <property type="term" value="C:plasma membrane"/>
    <property type="evidence" value="ECO:0007669"/>
    <property type="project" value="TreeGrafter"/>
</dbReference>
<dbReference type="OrthoDB" id="9782395at2"/>
<keyword evidence="2" id="KW-0472">Membrane</keyword>
<dbReference type="InterPro" id="IPR051599">
    <property type="entry name" value="Cell_Envelope_Assoc"/>
</dbReference>
<comment type="caution">
    <text evidence="5">The sequence shown here is derived from an EMBL/GenBank/DDBJ whole genome shotgun (WGS) entry which is preliminary data.</text>
</comment>
<dbReference type="CDD" id="cd06259">
    <property type="entry name" value="YdcF-like"/>
    <property type="match status" value="1"/>
</dbReference>
<keyword evidence="7" id="KW-1185">Reference proteome</keyword>
<evidence type="ECO:0000313" key="4">
    <source>
        <dbReference type="EMBL" id="RXR27388.1"/>
    </source>
</evidence>
<dbReference type="RefSeq" id="WP_084690202.1">
    <property type="nucleotide sequence ID" value="NZ_JOFV01000010.1"/>
</dbReference>
<feature type="transmembrane region" description="Helical" evidence="2">
    <location>
        <begin position="52"/>
        <end position="71"/>
    </location>
</feature>
<dbReference type="STRING" id="1713.GCA_000718325_02368"/>
<evidence type="ECO:0000313" key="7">
    <source>
        <dbReference type="Proteomes" id="UP000290517"/>
    </source>
</evidence>
<feature type="domain" description="DUF218" evidence="3">
    <location>
        <begin position="91"/>
        <end position="216"/>
    </location>
</feature>
<dbReference type="AlphaFoldDB" id="A0A4Q1KJN6"/>
<dbReference type="Proteomes" id="UP000290517">
    <property type="component" value="Unassembled WGS sequence"/>
</dbReference>
<gene>
    <name evidence="4" type="ORF">EQW73_02885</name>
    <name evidence="5" type="ORF">EQW78_17575</name>
</gene>
<evidence type="ECO:0000256" key="1">
    <source>
        <dbReference type="SAM" id="MobiDB-lite"/>
    </source>
</evidence>
<organism evidence="5 6">
    <name type="scientific">Oerskovia turbata</name>
    <dbReference type="NCBI Taxonomy" id="1713"/>
    <lineage>
        <taxon>Bacteria</taxon>
        <taxon>Bacillati</taxon>
        <taxon>Actinomycetota</taxon>
        <taxon>Actinomycetes</taxon>
        <taxon>Micrococcales</taxon>
        <taxon>Cellulomonadaceae</taxon>
        <taxon>Oerskovia</taxon>
    </lineage>
</organism>
<dbReference type="PANTHER" id="PTHR30336">
    <property type="entry name" value="INNER MEMBRANE PROTEIN, PROBABLE PERMEASE"/>
    <property type="match status" value="1"/>
</dbReference>
<dbReference type="Pfam" id="PF02698">
    <property type="entry name" value="DUF218"/>
    <property type="match status" value="1"/>
</dbReference>
<proteinExistence type="predicted"/>
<evidence type="ECO:0000259" key="3">
    <source>
        <dbReference type="Pfam" id="PF02698"/>
    </source>
</evidence>
<protein>
    <recommendedName>
        <fullName evidence="3">DUF218 domain-containing protein</fullName>
    </recommendedName>
</protein>
<evidence type="ECO:0000256" key="2">
    <source>
        <dbReference type="SAM" id="Phobius"/>
    </source>
</evidence>
<reference evidence="6 7" key="1">
    <citation type="submission" date="2019-01" db="EMBL/GenBank/DDBJ databases">
        <title>Oerskovia turbata Genome sequencing and assembly.</title>
        <authorList>
            <person name="Dou T."/>
        </authorList>
    </citation>
    <scope>NUCLEOTIDE SEQUENCE [LARGE SCALE GENOMIC DNA]</scope>
    <source>
        <strain evidence="5 6">JCM12123</strain>
        <strain evidence="4 7">JCM3160</strain>
    </source>
</reference>
<sequence length="273" mass="28590">MNEQGTDRAAPPGTAHGAAGPGDASTERPGSLPSERVRRPGPSWLRVRRGRAALIGAAALVLVVAAPVAWVQVSGQLRVHPGVEDVPARPVALVLGAGLRPDGSPSTYLARRLDAARELYERGTVEVILVSGDNSREDYDEPTAMLDWLVGHGVPAERVVRDFAGFDTHDTCVRAREVFGVTDAVVLTQDYHLPRALFSCAQAGIDAVGVGVSAESVEPAKALMYRVREAPASLKAAWDAVTGREPAHLGTRETAVTDVLDPLSAATAGAASS</sequence>
<keyword evidence="2" id="KW-1133">Transmembrane helix</keyword>
<keyword evidence="2" id="KW-0812">Transmembrane</keyword>
<feature type="region of interest" description="Disordered" evidence="1">
    <location>
        <begin position="1"/>
        <end position="40"/>
    </location>
</feature>
<dbReference type="InterPro" id="IPR003848">
    <property type="entry name" value="DUF218"/>
</dbReference>
<dbReference type="Proteomes" id="UP000289805">
    <property type="component" value="Unassembled WGS sequence"/>
</dbReference>